<dbReference type="PANTHER" id="PTHR40640">
    <property type="entry name" value="ANCHORED GLYCOPROTEIN, PUTATIVE (AFU_ORTHOLOGUE AFUA_8G04860)-RELATED"/>
    <property type="match status" value="1"/>
</dbReference>
<feature type="chain" id="PRO_5043832818" description="GPI anchored protein" evidence="2">
    <location>
        <begin position="25"/>
        <end position="229"/>
    </location>
</feature>
<evidence type="ECO:0000313" key="4">
    <source>
        <dbReference type="Proteomes" id="UP001321749"/>
    </source>
</evidence>
<feature type="signal peptide" evidence="2">
    <location>
        <begin position="1"/>
        <end position="24"/>
    </location>
</feature>
<evidence type="ECO:0000313" key="3">
    <source>
        <dbReference type="EMBL" id="KAK4462256.1"/>
    </source>
</evidence>
<sequence length="229" mass="22269">MVRASSLFISAGLAAVSTAAAAGAQQTTVVSIMLPFGSDDQTIYASVVGASPAATTFAISCPPGTDSDECGLGTGFTLVSGPKTLSVDLKMDKVSENVACKLDEKSAVCTIVMADSEENRTMTQVETLSASDFSSGYVPLTVTAGAEKLSASAGAKPTASGPAPTGSAAAGSASTTFTTATATATASNSGSTGAAAQTQSSSVSTGGVPQITQNAVLMGAAALVGAMML</sequence>
<keyword evidence="4" id="KW-1185">Reference proteome</keyword>
<comment type="caution">
    <text evidence="3">The sequence shown here is derived from an EMBL/GenBank/DDBJ whole genome shotgun (WGS) entry which is preliminary data.</text>
</comment>
<feature type="region of interest" description="Disordered" evidence="1">
    <location>
        <begin position="185"/>
        <end position="206"/>
    </location>
</feature>
<dbReference type="AlphaFoldDB" id="A0AAV9HRA9"/>
<proteinExistence type="predicted"/>
<name>A0AAV9HRA9_9PEZI</name>
<gene>
    <name evidence="3" type="ORF">QBC42DRAFT_201701</name>
</gene>
<keyword evidence="2" id="KW-0732">Signal</keyword>
<reference evidence="3" key="2">
    <citation type="submission" date="2023-06" db="EMBL/GenBank/DDBJ databases">
        <authorList>
            <consortium name="Lawrence Berkeley National Laboratory"/>
            <person name="Mondo S.J."/>
            <person name="Hensen N."/>
            <person name="Bonometti L."/>
            <person name="Westerberg I."/>
            <person name="Brannstrom I.O."/>
            <person name="Guillou S."/>
            <person name="Cros-Aarteil S."/>
            <person name="Calhoun S."/>
            <person name="Haridas S."/>
            <person name="Kuo A."/>
            <person name="Pangilinan J."/>
            <person name="Riley R."/>
            <person name="Labutti K."/>
            <person name="Andreopoulos B."/>
            <person name="Lipzen A."/>
            <person name="Chen C."/>
            <person name="Yanf M."/>
            <person name="Daum C."/>
            <person name="Ng V."/>
            <person name="Clum A."/>
            <person name="Steindorff A."/>
            <person name="Ohm R."/>
            <person name="Martin F."/>
            <person name="Silar P."/>
            <person name="Natvig D."/>
            <person name="Lalanne C."/>
            <person name="Gautier V."/>
            <person name="Ament-Velasquez S.L."/>
            <person name="Kruys A."/>
            <person name="Hutchinson M.I."/>
            <person name="Powell A.J."/>
            <person name="Barry K."/>
            <person name="Miller A.N."/>
            <person name="Grigoriev I.V."/>
            <person name="Debuchy R."/>
            <person name="Gladieux P."/>
            <person name="Thoren M.H."/>
            <person name="Johannesson H."/>
        </authorList>
    </citation>
    <scope>NUCLEOTIDE SEQUENCE</scope>
    <source>
        <strain evidence="3">PSN324</strain>
    </source>
</reference>
<dbReference type="Proteomes" id="UP001321749">
    <property type="component" value="Unassembled WGS sequence"/>
</dbReference>
<evidence type="ECO:0000256" key="2">
    <source>
        <dbReference type="SAM" id="SignalP"/>
    </source>
</evidence>
<evidence type="ECO:0000256" key="1">
    <source>
        <dbReference type="SAM" id="MobiDB-lite"/>
    </source>
</evidence>
<organism evidence="3 4">
    <name type="scientific">Cladorrhinum samala</name>
    <dbReference type="NCBI Taxonomy" id="585594"/>
    <lineage>
        <taxon>Eukaryota</taxon>
        <taxon>Fungi</taxon>
        <taxon>Dikarya</taxon>
        <taxon>Ascomycota</taxon>
        <taxon>Pezizomycotina</taxon>
        <taxon>Sordariomycetes</taxon>
        <taxon>Sordariomycetidae</taxon>
        <taxon>Sordariales</taxon>
        <taxon>Podosporaceae</taxon>
        <taxon>Cladorrhinum</taxon>
    </lineage>
</organism>
<dbReference type="EMBL" id="MU864975">
    <property type="protein sequence ID" value="KAK4462256.1"/>
    <property type="molecule type" value="Genomic_DNA"/>
</dbReference>
<protein>
    <recommendedName>
        <fullName evidence="5">GPI anchored protein</fullName>
    </recommendedName>
</protein>
<dbReference type="PANTHER" id="PTHR40640:SF1">
    <property type="entry name" value="ANCHORED GLYCOPROTEIN, PUTATIVE (AFU_ORTHOLOGUE AFUA_8G04860)-RELATED"/>
    <property type="match status" value="1"/>
</dbReference>
<evidence type="ECO:0008006" key="5">
    <source>
        <dbReference type="Google" id="ProtNLM"/>
    </source>
</evidence>
<accession>A0AAV9HRA9</accession>
<reference evidence="3" key="1">
    <citation type="journal article" date="2023" name="Mol. Phylogenet. Evol.">
        <title>Genome-scale phylogeny and comparative genomics of the fungal order Sordariales.</title>
        <authorList>
            <person name="Hensen N."/>
            <person name="Bonometti L."/>
            <person name="Westerberg I."/>
            <person name="Brannstrom I.O."/>
            <person name="Guillou S."/>
            <person name="Cros-Aarteil S."/>
            <person name="Calhoun S."/>
            <person name="Haridas S."/>
            <person name="Kuo A."/>
            <person name="Mondo S."/>
            <person name="Pangilinan J."/>
            <person name="Riley R."/>
            <person name="LaButti K."/>
            <person name="Andreopoulos B."/>
            <person name="Lipzen A."/>
            <person name="Chen C."/>
            <person name="Yan M."/>
            <person name="Daum C."/>
            <person name="Ng V."/>
            <person name="Clum A."/>
            <person name="Steindorff A."/>
            <person name="Ohm R.A."/>
            <person name="Martin F."/>
            <person name="Silar P."/>
            <person name="Natvig D.O."/>
            <person name="Lalanne C."/>
            <person name="Gautier V."/>
            <person name="Ament-Velasquez S.L."/>
            <person name="Kruys A."/>
            <person name="Hutchinson M.I."/>
            <person name="Powell A.J."/>
            <person name="Barry K."/>
            <person name="Miller A.N."/>
            <person name="Grigoriev I.V."/>
            <person name="Debuchy R."/>
            <person name="Gladieux P."/>
            <person name="Hiltunen Thoren M."/>
            <person name="Johannesson H."/>
        </authorList>
    </citation>
    <scope>NUCLEOTIDE SEQUENCE</scope>
    <source>
        <strain evidence="3">PSN324</strain>
    </source>
</reference>